<feature type="transmembrane region" description="Helical" evidence="1">
    <location>
        <begin position="16"/>
        <end position="36"/>
    </location>
</feature>
<dbReference type="RefSeq" id="WP_013925405.1">
    <property type="nucleotide sequence ID" value="NZ_JSAM01000089.1"/>
</dbReference>
<feature type="transmembrane region" description="Helical" evidence="1">
    <location>
        <begin position="57"/>
        <end position="80"/>
    </location>
</feature>
<reference evidence="2 3" key="1">
    <citation type="journal article" date="2014" name="Mol. Biol. Evol.">
        <title>Massive expansion of Ubiquitination-related gene families within the Chlamydiae.</title>
        <authorList>
            <person name="Domman D."/>
            <person name="Collingro A."/>
            <person name="Lagkouvardos I."/>
            <person name="Gehre L."/>
            <person name="Weinmaier T."/>
            <person name="Rattei T."/>
            <person name="Subtil A."/>
            <person name="Horn M."/>
        </authorList>
    </citation>
    <scope>NUCLEOTIDE SEQUENCE [LARGE SCALE GENOMIC DNA]</scope>
    <source>
        <strain evidence="2 3">OEW1</strain>
    </source>
</reference>
<comment type="caution">
    <text evidence="2">The sequence shown here is derived from an EMBL/GenBank/DDBJ whole genome shotgun (WGS) entry which is preliminary data.</text>
</comment>
<keyword evidence="1" id="KW-1133">Transmembrane helix</keyword>
<name>A0A0C1C0M8_9BACT</name>
<feature type="transmembrane region" description="Helical" evidence="1">
    <location>
        <begin position="92"/>
        <end position="110"/>
    </location>
</feature>
<dbReference type="AlphaFoldDB" id="A0A0C1C0M8"/>
<evidence type="ECO:0000313" key="2">
    <source>
        <dbReference type="EMBL" id="KIA77181.1"/>
    </source>
</evidence>
<dbReference type="EMBL" id="JSAM01000089">
    <property type="protein sequence ID" value="KIA77181.1"/>
    <property type="molecule type" value="Genomic_DNA"/>
</dbReference>
<accession>A0A0C1C0M8</accession>
<gene>
    <name evidence="2" type="ORF">DB43_GT00220</name>
</gene>
<proteinExistence type="predicted"/>
<dbReference type="Proteomes" id="UP000031307">
    <property type="component" value="Unassembled WGS sequence"/>
</dbReference>
<organism evidence="2 3">
    <name type="scientific">Parachlamydia acanthamoebae</name>
    <dbReference type="NCBI Taxonomy" id="83552"/>
    <lineage>
        <taxon>Bacteria</taxon>
        <taxon>Pseudomonadati</taxon>
        <taxon>Chlamydiota</taxon>
        <taxon>Chlamydiia</taxon>
        <taxon>Parachlamydiales</taxon>
        <taxon>Parachlamydiaceae</taxon>
        <taxon>Parachlamydia</taxon>
    </lineage>
</organism>
<keyword evidence="1" id="KW-0812">Transmembrane</keyword>
<evidence type="ECO:0000313" key="3">
    <source>
        <dbReference type="Proteomes" id="UP000031307"/>
    </source>
</evidence>
<evidence type="ECO:0000256" key="1">
    <source>
        <dbReference type="SAM" id="Phobius"/>
    </source>
</evidence>
<protein>
    <submittedName>
        <fullName evidence="2">Uncharacterized protein</fullName>
    </submittedName>
</protein>
<keyword evidence="1" id="KW-0472">Membrane</keyword>
<dbReference type="PATRIC" id="fig|83552.4.peg.1686"/>
<sequence length="539" mass="61834">MLDIVYHNYAESPAEFQNFLDLGGALAAAGLIGLVYQFRTTLWALVLRIRGGIQEKLIWIFSGVGLFIMLVKALILGGGFKLLTRNPVYYDIFAYLMFIASPASMLVLSLKNKIYKPSIKDAFHKELVREISKGSEDSIQAAFNLFMINFEAVCISIKSDDKITSESARFMTNEVLSEENIVEILTTKRLDALIFFFECLEKYKLNASDLIVCMPKITQKLLLDDQSFLYRHLELSGLSLSSCIYKVFDFPNILENFDLLNDYQLGYIDKEEFKSIRVKVFIEVLEKLIENYKKSFSIHSHLIKNDLRNLNELFRNLCLKIGAHEKQGINVTHVLIEERMGLHLIAHFLTKYKAIKEKDIFFDAGDSHPSIVNSIFANSLSKAFESLSFIENSSITYHTVITLFDGLEFGAEQSVEYLAEFEKNIWEKIAKNLKQKLYPITLKSYLEYLAIRLVSNSFRTNSWMDDLIEKTRILLYVDLKPLLDQNATMVDQKYMKEKVLPKSMVYENNSFAYIDKLGNKQSIVPPAENASSILDSICL</sequence>